<dbReference type="GO" id="GO:0005886">
    <property type="term" value="C:plasma membrane"/>
    <property type="evidence" value="ECO:0007669"/>
    <property type="project" value="UniProtKB-SubCell"/>
</dbReference>
<evidence type="ECO:0000259" key="15">
    <source>
        <dbReference type="PROSITE" id="PS50885"/>
    </source>
</evidence>
<comment type="caution">
    <text evidence="16">The sequence shown here is derived from an EMBL/GenBank/DDBJ whole genome shotgun (WGS) entry which is preliminary data.</text>
</comment>
<dbReference type="GO" id="GO:0000155">
    <property type="term" value="F:phosphorelay sensor kinase activity"/>
    <property type="evidence" value="ECO:0007669"/>
    <property type="project" value="InterPro"/>
</dbReference>
<dbReference type="InterPro" id="IPR003660">
    <property type="entry name" value="HAMP_dom"/>
</dbReference>
<dbReference type="FunFam" id="3.30.565.10:FF:000006">
    <property type="entry name" value="Sensor histidine kinase WalK"/>
    <property type="match status" value="1"/>
</dbReference>
<keyword evidence="9 16" id="KW-0067">ATP-binding</keyword>
<dbReference type="InterPro" id="IPR013767">
    <property type="entry name" value="PAS_fold"/>
</dbReference>
<dbReference type="SUPFAM" id="SSF55874">
    <property type="entry name" value="ATPase domain of HSP90 chaperone/DNA topoisomerase II/histidine kinase"/>
    <property type="match status" value="1"/>
</dbReference>
<keyword evidence="12" id="KW-0812">Transmembrane</keyword>
<keyword evidence="7" id="KW-0547">Nucleotide-binding</keyword>
<keyword evidence="11 12" id="KW-0472">Membrane</keyword>
<keyword evidence="6" id="KW-0808">Transferase</keyword>
<dbReference type="SMART" id="SM00091">
    <property type="entry name" value="PAS"/>
    <property type="match status" value="1"/>
</dbReference>
<dbReference type="InterPro" id="IPR004358">
    <property type="entry name" value="Sig_transdc_His_kin-like_C"/>
</dbReference>
<dbReference type="SUPFAM" id="SSF55785">
    <property type="entry name" value="PYP-like sensor domain (PAS domain)"/>
    <property type="match status" value="1"/>
</dbReference>
<dbReference type="InterPro" id="IPR036890">
    <property type="entry name" value="HATPase_C_sf"/>
</dbReference>
<evidence type="ECO:0000256" key="1">
    <source>
        <dbReference type="ARBA" id="ARBA00000085"/>
    </source>
</evidence>
<dbReference type="NCBIfam" id="TIGR00229">
    <property type="entry name" value="sensory_box"/>
    <property type="match status" value="1"/>
</dbReference>
<evidence type="ECO:0000256" key="10">
    <source>
        <dbReference type="ARBA" id="ARBA00023012"/>
    </source>
</evidence>
<evidence type="ECO:0000259" key="14">
    <source>
        <dbReference type="PROSITE" id="PS50112"/>
    </source>
</evidence>
<dbReference type="Pfam" id="PF02518">
    <property type="entry name" value="HATPase_c"/>
    <property type="match status" value="1"/>
</dbReference>
<feature type="domain" description="Histidine kinase" evidence="13">
    <location>
        <begin position="349"/>
        <end position="561"/>
    </location>
</feature>
<evidence type="ECO:0000256" key="9">
    <source>
        <dbReference type="ARBA" id="ARBA00022840"/>
    </source>
</evidence>
<dbReference type="PROSITE" id="PS50885">
    <property type="entry name" value="HAMP"/>
    <property type="match status" value="1"/>
</dbReference>
<dbReference type="InterPro" id="IPR000014">
    <property type="entry name" value="PAS"/>
</dbReference>
<dbReference type="Pfam" id="PF00512">
    <property type="entry name" value="HisKA"/>
    <property type="match status" value="1"/>
</dbReference>
<dbReference type="CDD" id="cd06225">
    <property type="entry name" value="HAMP"/>
    <property type="match status" value="1"/>
</dbReference>
<evidence type="ECO:0000256" key="12">
    <source>
        <dbReference type="SAM" id="Phobius"/>
    </source>
</evidence>
<dbReference type="InterPro" id="IPR050351">
    <property type="entry name" value="BphY/WalK/GraS-like"/>
</dbReference>
<keyword evidence="4" id="KW-1003">Cell membrane</keyword>
<feature type="domain" description="HAMP" evidence="15">
    <location>
        <begin position="172"/>
        <end position="224"/>
    </location>
</feature>
<evidence type="ECO:0000256" key="7">
    <source>
        <dbReference type="ARBA" id="ARBA00022741"/>
    </source>
</evidence>
<dbReference type="FunFam" id="1.10.287.130:FF:000008">
    <property type="entry name" value="Two-component sensor histidine kinase"/>
    <property type="match status" value="1"/>
</dbReference>
<dbReference type="InterPro" id="IPR035965">
    <property type="entry name" value="PAS-like_dom_sf"/>
</dbReference>
<dbReference type="InterPro" id="IPR036097">
    <property type="entry name" value="HisK_dim/P_sf"/>
</dbReference>
<accession>A0A9X3XJ15</accession>
<feature type="domain" description="PAS" evidence="14">
    <location>
        <begin position="229"/>
        <end position="269"/>
    </location>
</feature>
<dbReference type="EC" id="2.7.13.3" evidence="3"/>
<dbReference type="PRINTS" id="PR00344">
    <property type="entry name" value="BCTRLSENSOR"/>
</dbReference>
<dbReference type="Pfam" id="PF00672">
    <property type="entry name" value="HAMP"/>
    <property type="match status" value="1"/>
</dbReference>
<evidence type="ECO:0000313" key="17">
    <source>
        <dbReference type="Proteomes" id="UP001141183"/>
    </source>
</evidence>
<dbReference type="PANTHER" id="PTHR45453:SF1">
    <property type="entry name" value="PHOSPHATE REGULON SENSOR PROTEIN PHOR"/>
    <property type="match status" value="1"/>
</dbReference>
<evidence type="ECO:0000256" key="8">
    <source>
        <dbReference type="ARBA" id="ARBA00022777"/>
    </source>
</evidence>
<dbReference type="PROSITE" id="PS50109">
    <property type="entry name" value="HIS_KIN"/>
    <property type="match status" value="1"/>
</dbReference>
<dbReference type="Pfam" id="PF00989">
    <property type="entry name" value="PAS"/>
    <property type="match status" value="1"/>
</dbReference>
<comment type="subcellular location">
    <subcellularLocation>
        <location evidence="2">Cell membrane</location>
    </subcellularLocation>
</comment>
<dbReference type="GO" id="GO:0005524">
    <property type="term" value="F:ATP binding"/>
    <property type="evidence" value="ECO:0007669"/>
    <property type="project" value="UniProtKB-KW"/>
</dbReference>
<dbReference type="SUPFAM" id="SSF47384">
    <property type="entry name" value="Homodimeric domain of signal transducing histidine kinase"/>
    <property type="match status" value="1"/>
</dbReference>
<organism evidence="16 17">
    <name type="scientific">Clostridium tertium</name>
    <dbReference type="NCBI Taxonomy" id="1559"/>
    <lineage>
        <taxon>Bacteria</taxon>
        <taxon>Bacillati</taxon>
        <taxon>Bacillota</taxon>
        <taxon>Clostridia</taxon>
        <taxon>Eubacteriales</taxon>
        <taxon>Clostridiaceae</taxon>
        <taxon>Clostridium</taxon>
    </lineage>
</organism>
<evidence type="ECO:0000256" key="6">
    <source>
        <dbReference type="ARBA" id="ARBA00022679"/>
    </source>
</evidence>
<dbReference type="PROSITE" id="PS50112">
    <property type="entry name" value="PAS"/>
    <property type="match status" value="1"/>
</dbReference>
<gene>
    <name evidence="16" type="ORF">NE398_03020</name>
</gene>
<evidence type="ECO:0000259" key="13">
    <source>
        <dbReference type="PROSITE" id="PS50109"/>
    </source>
</evidence>
<dbReference type="GO" id="GO:0004721">
    <property type="term" value="F:phosphoprotein phosphatase activity"/>
    <property type="evidence" value="ECO:0007669"/>
    <property type="project" value="TreeGrafter"/>
</dbReference>
<evidence type="ECO:0000256" key="3">
    <source>
        <dbReference type="ARBA" id="ARBA00012438"/>
    </source>
</evidence>
<dbReference type="InterPro" id="IPR003594">
    <property type="entry name" value="HATPase_dom"/>
</dbReference>
<dbReference type="Gene3D" id="1.10.287.130">
    <property type="match status" value="1"/>
</dbReference>
<dbReference type="RefSeq" id="WP_097032727.1">
    <property type="nucleotide sequence ID" value="NZ_JAHLZG010000002.1"/>
</dbReference>
<keyword evidence="5" id="KW-0597">Phosphoprotein</keyword>
<dbReference type="SMART" id="SM00387">
    <property type="entry name" value="HATPase_c"/>
    <property type="match status" value="1"/>
</dbReference>
<dbReference type="CDD" id="cd00082">
    <property type="entry name" value="HisKA"/>
    <property type="match status" value="1"/>
</dbReference>
<dbReference type="AlphaFoldDB" id="A0A9X3XJ15"/>
<feature type="transmembrane region" description="Helical" evidence="12">
    <location>
        <begin position="6"/>
        <end position="28"/>
    </location>
</feature>
<evidence type="ECO:0000256" key="5">
    <source>
        <dbReference type="ARBA" id="ARBA00022553"/>
    </source>
</evidence>
<evidence type="ECO:0000256" key="2">
    <source>
        <dbReference type="ARBA" id="ARBA00004236"/>
    </source>
</evidence>
<feature type="transmembrane region" description="Helical" evidence="12">
    <location>
        <begin position="149"/>
        <end position="171"/>
    </location>
</feature>
<keyword evidence="8" id="KW-0418">Kinase</keyword>
<keyword evidence="12" id="KW-1133">Transmembrane helix</keyword>
<dbReference type="SMART" id="SM00388">
    <property type="entry name" value="HisKA"/>
    <property type="match status" value="1"/>
</dbReference>
<dbReference type="GO" id="GO:0016036">
    <property type="term" value="P:cellular response to phosphate starvation"/>
    <property type="evidence" value="ECO:0007669"/>
    <property type="project" value="TreeGrafter"/>
</dbReference>
<dbReference type="Gene3D" id="3.30.565.10">
    <property type="entry name" value="Histidine kinase-like ATPase, C-terminal domain"/>
    <property type="match status" value="1"/>
</dbReference>
<dbReference type="CDD" id="cd00075">
    <property type="entry name" value="HATPase"/>
    <property type="match status" value="1"/>
</dbReference>
<keyword evidence="10" id="KW-0902">Two-component regulatory system</keyword>
<name>A0A9X3XJ15_9CLOT</name>
<dbReference type="Gene3D" id="6.10.340.10">
    <property type="match status" value="1"/>
</dbReference>
<dbReference type="InterPro" id="IPR003661">
    <property type="entry name" value="HisK_dim/P_dom"/>
</dbReference>
<evidence type="ECO:0000313" key="16">
    <source>
        <dbReference type="EMBL" id="MDC4239146.1"/>
    </source>
</evidence>
<reference evidence="16" key="1">
    <citation type="submission" date="2022-05" db="EMBL/GenBank/DDBJ databases">
        <title>Draft genome sequence of Clostridium tertium strain CP3 isolated from Peru.</title>
        <authorList>
            <person name="Hurtado R."/>
            <person name="Lima L."/>
            <person name="Sousa T."/>
            <person name="Jaiswal A.K."/>
            <person name="Tiwari S."/>
            <person name="Maturrano L."/>
            <person name="Brenig B."/>
            <person name="Azevedo V."/>
        </authorList>
    </citation>
    <scope>NUCLEOTIDE SEQUENCE</scope>
    <source>
        <strain evidence="16">CP3</strain>
    </source>
</reference>
<dbReference type="SUPFAM" id="SSF158472">
    <property type="entry name" value="HAMP domain-like"/>
    <property type="match status" value="1"/>
</dbReference>
<evidence type="ECO:0000256" key="4">
    <source>
        <dbReference type="ARBA" id="ARBA00022475"/>
    </source>
</evidence>
<dbReference type="InterPro" id="IPR005467">
    <property type="entry name" value="His_kinase_dom"/>
</dbReference>
<protein>
    <recommendedName>
        <fullName evidence="3">histidine kinase</fullName>
        <ecNumber evidence="3">2.7.13.3</ecNumber>
    </recommendedName>
</protein>
<comment type="catalytic activity">
    <reaction evidence="1">
        <text>ATP + protein L-histidine = ADP + protein N-phospho-L-histidine.</text>
        <dbReference type="EC" id="2.7.13.3"/>
    </reaction>
</comment>
<dbReference type="GO" id="GO:0006355">
    <property type="term" value="P:regulation of DNA-templated transcription"/>
    <property type="evidence" value="ECO:0007669"/>
    <property type="project" value="InterPro"/>
</dbReference>
<dbReference type="EMBL" id="JAMRYU010000002">
    <property type="protein sequence ID" value="MDC4239146.1"/>
    <property type="molecule type" value="Genomic_DNA"/>
</dbReference>
<evidence type="ECO:0000256" key="11">
    <source>
        <dbReference type="ARBA" id="ARBA00023136"/>
    </source>
</evidence>
<dbReference type="PANTHER" id="PTHR45453">
    <property type="entry name" value="PHOSPHATE REGULON SENSOR PROTEIN PHOR"/>
    <property type="match status" value="1"/>
</dbReference>
<dbReference type="CDD" id="cd00130">
    <property type="entry name" value="PAS"/>
    <property type="match status" value="1"/>
</dbReference>
<sequence length="568" mass="64856">MKKRILASSLITVIFALLIVTCSFIALVNIKEIDKTKEILSVYNNLVIKSNSFKDGNLDDFKISNAKVRFTFVDRDGNVLKDTSNENLENHLNRDEIVEALKNGEASSTRYSETQATNVIYYATKIDDNTLVRSSVPLYTIKVFSESYITYYFIVIVFVILLSLGLSLKLIRAIIYPVKELEIATNKIANGDYSRRVSIYTNDEIGSLANTFNNMADQLQSRISDSLDKQNKLEAILESMESGVIAVDNKQKVMLINPYAKNLFGIKEDIIGENISEYIIDYDILSFMRNIPAIEMKEIKLIHPILRELRIKKAPIINDKKIPIGVVITVLDITDIKRLENIRSQFVANVSHELKTPLTSIKGFAETLKFVEDLPTRNKFLDIIDKEAERLTNLINDILILSNIENNHKMKEEEFNPAKVIEDVINMVTPQMNSKQIEINFSSNGTNELNGDRDKFFQMILNLVENAIKYSNDKTLISIRTYDINDYTYIEVEDNGVGIPKEDLPRIFERFYRVDKSRAKGGTGLGLAIVKHIARMFNGEIFVKSTLNKGTKFTIKLRKNIKTDDFIY</sequence>
<dbReference type="Gene3D" id="3.30.450.20">
    <property type="entry name" value="PAS domain"/>
    <property type="match status" value="1"/>
</dbReference>
<dbReference type="SMART" id="SM00304">
    <property type="entry name" value="HAMP"/>
    <property type="match status" value="1"/>
</dbReference>
<proteinExistence type="predicted"/>
<dbReference type="Proteomes" id="UP001141183">
    <property type="component" value="Unassembled WGS sequence"/>
</dbReference>
<keyword evidence="17" id="KW-1185">Reference proteome</keyword>